<gene>
    <name evidence="2" type="ordered locus">BAD_1251</name>
</gene>
<dbReference type="Gene3D" id="2.40.160.200">
    <property type="entry name" value="LURP1-related"/>
    <property type="match status" value="1"/>
</dbReference>
<dbReference type="EMBL" id="AP009256">
    <property type="protein sequence ID" value="BAF40032.1"/>
    <property type="molecule type" value="Genomic_DNA"/>
</dbReference>
<comment type="similarity">
    <text evidence="1">Belongs to the LOR family.</text>
</comment>
<sequence>MGSGGRRGPYRMRRPAPYRLRMRCVPTSSCVVSPSDVVDHAFPPSHAPSWPTVHGVYTFHLDAHGYRQTAKSFVTYKIANKIQAVKMVSEGSTMSTMYVKQKVFSIGEKFTVTDIAGNPRYYVRGSFLAIPKSFVITSVDGIEVARIEKEVFSLLPRFTVTMEGLTQATISKRFTFLRDRYDIDVPGLQITGDWWDLSFEASMDGAKVAYIRQKLLSWGDSYEVRVLDDRLDVLILALVIAIDRVKADEAAANTSA</sequence>
<dbReference type="InterPro" id="IPR025659">
    <property type="entry name" value="Tubby-like_C"/>
</dbReference>
<evidence type="ECO:0000256" key="1">
    <source>
        <dbReference type="ARBA" id="ARBA00005437"/>
    </source>
</evidence>
<dbReference type="AlphaFoldDB" id="A1A2U9"/>
<dbReference type="SUPFAM" id="SSF54518">
    <property type="entry name" value="Tubby C-terminal domain-like"/>
    <property type="match status" value="1"/>
</dbReference>
<dbReference type="InterPro" id="IPR007612">
    <property type="entry name" value="LOR"/>
</dbReference>
<protein>
    <recommendedName>
        <fullName evidence="4">LURP-one-related family protein</fullName>
    </recommendedName>
</protein>
<dbReference type="InterPro" id="IPR038595">
    <property type="entry name" value="LOR_sf"/>
</dbReference>
<evidence type="ECO:0000313" key="2">
    <source>
        <dbReference type="EMBL" id="BAF40032.1"/>
    </source>
</evidence>
<accession>A1A2U9</accession>
<proteinExistence type="inferred from homology"/>
<name>A1A2U9_BIFAA</name>
<dbReference type="Proteomes" id="UP000008702">
    <property type="component" value="Chromosome"/>
</dbReference>
<reference evidence="2 3" key="1">
    <citation type="submission" date="2006-12" db="EMBL/GenBank/DDBJ databases">
        <title>Bifidobacterium adolescentis complete genome sequence.</title>
        <authorList>
            <person name="Suzuki T."/>
            <person name="Tsuda Y."/>
            <person name="Kanou N."/>
            <person name="Inoue T."/>
            <person name="Kumazaki K."/>
            <person name="Nagano S."/>
            <person name="Hirai S."/>
            <person name="Tanaka K."/>
            <person name="Watanabe K."/>
        </authorList>
    </citation>
    <scope>NUCLEOTIDE SEQUENCE [LARGE SCALE GENOMIC DNA]</scope>
    <source>
        <strain evidence="3">ATCC 15703 / DSM 20083 / NCTC 11814 / E194a</strain>
    </source>
</reference>
<dbReference type="STRING" id="367928.BAD_1251"/>
<evidence type="ECO:0008006" key="4">
    <source>
        <dbReference type="Google" id="ProtNLM"/>
    </source>
</evidence>
<dbReference type="HOGENOM" id="CLU_1084460_0_0_11"/>
<keyword evidence="3" id="KW-1185">Reference proteome</keyword>
<dbReference type="Pfam" id="PF04525">
    <property type="entry name" value="LOR"/>
    <property type="match status" value="1"/>
</dbReference>
<evidence type="ECO:0000313" key="3">
    <source>
        <dbReference type="Proteomes" id="UP000008702"/>
    </source>
</evidence>
<organism evidence="2 3">
    <name type="scientific">Bifidobacterium adolescentis (strain ATCC 15703 / DSM 20083 / NCTC 11814 / E194a)</name>
    <dbReference type="NCBI Taxonomy" id="367928"/>
    <lineage>
        <taxon>Bacteria</taxon>
        <taxon>Bacillati</taxon>
        <taxon>Actinomycetota</taxon>
        <taxon>Actinomycetes</taxon>
        <taxon>Bifidobacteriales</taxon>
        <taxon>Bifidobacteriaceae</taxon>
        <taxon>Bifidobacterium</taxon>
    </lineage>
</organism>
<dbReference type="KEGG" id="bad:BAD_1251"/>